<protein>
    <submittedName>
        <fullName evidence="1">Mitochondrial protein</fullName>
    </submittedName>
</protein>
<evidence type="ECO:0000313" key="1">
    <source>
        <dbReference type="EMBL" id="KAA0056009.1"/>
    </source>
</evidence>
<dbReference type="OrthoDB" id="414945at2759"/>
<dbReference type="CDD" id="cd09272">
    <property type="entry name" value="RNase_HI_RT_Ty1"/>
    <property type="match status" value="1"/>
</dbReference>
<gene>
    <name evidence="1" type="ORF">E6C27_scaffold319G001540</name>
</gene>
<dbReference type="EMBL" id="SSTE01008362">
    <property type="protein sequence ID" value="KAA0056009.1"/>
    <property type="molecule type" value="Genomic_DNA"/>
</dbReference>
<sequence>MNSNPSRDPIAAHTYDAPLLIRLHGAQTSRSRSDDISSSSDAVAVGLVHHSLEILLSFARILEVGFIDTCYVLKLRLKFQSVKNHCPEGSEVTINSPIGLCTLMIANHQVSARTNHNEIIQLKKKMGFEFEIKDLRNLKYFLKMEITRSREGILVSQRKYTFDLLTEIGLLGCRPADTPIEFNAKLENSGDRLVHVGTLCRPNEGSYKILWYLKETLCKGLRFKKTDRRCVEAYTDSDWARSIVDKKSTIGYYTLVRGNLVTWGNYEMHMKLFCDNKAAISIVNNLVQYDKTKHVENDRHFIKRKLDDGSICIPYIPSNQQIVDILTKGLLR</sequence>
<accession>A0A5A7UR89</accession>
<dbReference type="STRING" id="1194695.A0A5A7UR89"/>
<proteinExistence type="predicted"/>
<name>A0A5A7UR89_CUCMM</name>
<organism evidence="1 2">
    <name type="scientific">Cucumis melo var. makuwa</name>
    <name type="common">Oriental melon</name>
    <dbReference type="NCBI Taxonomy" id="1194695"/>
    <lineage>
        <taxon>Eukaryota</taxon>
        <taxon>Viridiplantae</taxon>
        <taxon>Streptophyta</taxon>
        <taxon>Embryophyta</taxon>
        <taxon>Tracheophyta</taxon>
        <taxon>Spermatophyta</taxon>
        <taxon>Magnoliopsida</taxon>
        <taxon>eudicotyledons</taxon>
        <taxon>Gunneridae</taxon>
        <taxon>Pentapetalae</taxon>
        <taxon>rosids</taxon>
        <taxon>fabids</taxon>
        <taxon>Cucurbitales</taxon>
        <taxon>Cucurbitaceae</taxon>
        <taxon>Benincaseae</taxon>
        <taxon>Cucumis</taxon>
    </lineage>
</organism>
<evidence type="ECO:0000313" key="2">
    <source>
        <dbReference type="Proteomes" id="UP000321393"/>
    </source>
</evidence>
<dbReference type="PANTHER" id="PTHR11439:SF440">
    <property type="entry name" value="INTEGRASE CATALYTIC DOMAIN-CONTAINING PROTEIN"/>
    <property type="match status" value="1"/>
</dbReference>
<reference evidence="1 2" key="1">
    <citation type="submission" date="2019-08" db="EMBL/GenBank/DDBJ databases">
        <title>Draft genome sequences of two oriental melons (Cucumis melo L. var makuwa).</title>
        <authorList>
            <person name="Kwon S.-Y."/>
        </authorList>
    </citation>
    <scope>NUCLEOTIDE SEQUENCE [LARGE SCALE GENOMIC DNA]</scope>
    <source>
        <strain evidence="2">cv. SW 3</strain>
        <tissue evidence="1">Leaf</tissue>
    </source>
</reference>
<dbReference type="Proteomes" id="UP000321393">
    <property type="component" value="Unassembled WGS sequence"/>
</dbReference>
<dbReference type="AlphaFoldDB" id="A0A5A7UR89"/>
<comment type="caution">
    <text evidence="1">The sequence shown here is derived from an EMBL/GenBank/DDBJ whole genome shotgun (WGS) entry which is preliminary data.</text>
</comment>
<dbReference type="PANTHER" id="PTHR11439">
    <property type="entry name" value="GAG-POL-RELATED RETROTRANSPOSON"/>
    <property type="match status" value="1"/>
</dbReference>